<gene>
    <name evidence="2" type="ORF">U9M48_038657</name>
</gene>
<name>A0AAQ3XB99_PASNO</name>
<dbReference type="PANTHER" id="PTHR32378">
    <property type="entry name" value="GUANINE NUCLEOTIDE-BINDING PROTEIN SUBUNIT GAMMA 3"/>
    <property type="match status" value="1"/>
</dbReference>
<evidence type="ECO:0000256" key="1">
    <source>
        <dbReference type="SAM" id="Coils"/>
    </source>
</evidence>
<sequence length="281" mass="29999">MRRVGRRGCGCCWHRRRQRRPRGLCSVPLWLTQPPAPQPGRNRKQRPGAWLQSWGRLSLSAVHLAILSPAQTQVQQHTPLAKLVYSIWFGRRWFFTMGEEAPRPRSPPRYPDLCGRRRLQLEVQILSREVGFLEQEIQGLERLQPVSRCCKDGPVLATLGLFTQAKGNMDLAGSLCGSDQKCAHVFHACAAGATACRSPRRQAASAALAAPAVTPPSAPPQAASAVQRPLRAAAAASQAAAAIADRSAAAAVPVTARAPAPAAAAAAARDARLLAPSSAGV</sequence>
<accession>A0AAQ3XB99</accession>
<keyword evidence="3" id="KW-1185">Reference proteome</keyword>
<dbReference type="Proteomes" id="UP001341281">
    <property type="component" value="Chromosome 09"/>
</dbReference>
<evidence type="ECO:0000313" key="3">
    <source>
        <dbReference type="Proteomes" id="UP001341281"/>
    </source>
</evidence>
<organism evidence="2 3">
    <name type="scientific">Paspalum notatum var. saurae</name>
    <dbReference type="NCBI Taxonomy" id="547442"/>
    <lineage>
        <taxon>Eukaryota</taxon>
        <taxon>Viridiplantae</taxon>
        <taxon>Streptophyta</taxon>
        <taxon>Embryophyta</taxon>
        <taxon>Tracheophyta</taxon>
        <taxon>Spermatophyta</taxon>
        <taxon>Magnoliopsida</taxon>
        <taxon>Liliopsida</taxon>
        <taxon>Poales</taxon>
        <taxon>Poaceae</taxon>
        <taxon>PACMAD clade</taxon>
        <taxon>Panicoideae</taxon>
        <taxon>Andropogonodae</taxon>
        <taxon>Paspaleae</taxon>
        <taxon>Paspalinae</taxon>
        <taxon>Paspalum</taxon>
    </lineage>
</organism>
<keyword evidence="1" id="KW-0175">Coiled coil</keyword>
<dbReference type="InterPro" id="IPR055305">
    <property type="entry name" value="GG3-like"/>
</dbReference>
<dbReference type="AlphaFoldDB" id="A0AAQ3XB99"/>
<dbReference type="EMBL" id="CP144753">
    <property type="protein sequence ID" value="WVZ92608.1"/>
    <property type="molecule type" value="Genomic_DNA"/>
</dbReference>
<proteinExistence type="predicted"/>
<feature type="coiled-coil region" evidence="1">
    <location>
        <begin position="116"/>
        <end position="143"/>
    </location>
</feature>
<reference evidence="2 3" key="1">
    <citation type="submission" date="2024-02" db="EMBL/GenBank/DDBJ databases">
        <title>High-quality chromosome-scale genome assembly of Pensacola bahiagrass (Paspalum notatum Flugge var. saurae).</title>
        <authorList>
            <person name="Vega J.M."/>
            <person name="Podio M."/>
            <person name="Orjuela J."/>
            <person name="Siena L.A."/>
            <person name="Pessino S.C."/>
            <person name="Combes M.C."/>
            <person name="Mariac C."/>
            <person name="Albertini E."/>
            <person name="Pupilli F."/>
            <person name="Ortiz J.P.A."/>
            <person name="Leblanc O."/>
        </authorList>
    </citation>
    <scope>NUCLEOTIDE SEQUENCE [LARGE SCALE GENOMIC DNA]</scope>
    <source>
        <strain evidence="2">R1</strain>
        <tissue evidence="2">Leaf</tissue>
    </source>
</reference>
<protein>
    <submittedName>
        <fullName evidence="2">Uncharacterized protein</fullName>
    </submittedName>
</protein>
<dbReference type="PANTHER" id="PTHR32378:SF15">
    <property type="match status" value="1"/>
</dbReference>
<evidence type="ECO:0000313" key="2">
    <source>
        <dbReference type="EMBL" id="WVZ92608.1"/>
    </source>
</evidence>